<reference evidence="2" key="1">
    <citation type="journal article" date="2022" name="Mol. Ecol. Resour.">
        <title>The genomes of chicory, endive, great burdock and yacon provide insights into Asteraceae palaeo-polyploidization history and plant inulin production.</title>
        <authorList>
            <person name="Fan W."/>
            <person name="Wang S."/>
            <person name="Wang H."/>
            <person name="Wang A."/>
            <person name="Jiang F."/>
            <person name="Liu H."/>
            <person name="Zhao H."/>
            <person name="Xu D."/>
            <person name="Zhang Y."/>
        </authorList>
    </citation>
    <scope>NUCLEOTIDE SEQUENCE [LARGE SCALE GENOMIC DNA]</scope>
    <source>
        <strain evidence="2">cv. Yunnan</strain>
    </source>
</reference>
<evidence type="ECO:0000313" key="2">
    <source>
        <dbReference type="Proteomes" id="UP001056120"/>
    </source>
</evidence>
<gene>
    <name evidence="1" type="ORF">L1987_24138</name>
</gene>
<proteinExistence type="predicted"/>
<keyword evidence="2" id="KW-1185">Reference proteome</keyword>
<organism evidence="1 2">
    <name type="scientific">Smallanthus sonchifolius</name>
    <dbReference type="NCBI Taxonomy" id="185202"/>
    <lineage>
        <taxon>Eukaryota</taxon>
        <taxon>Viridiplantae</taxon>
        <taxon>Streptophyta</taxon>
        <taxon>Embryophyta</taxon>
        <taxon>Tracheophyta</taxon>
        <taxon>Spermatophyta</taxon>
        <taxon>Magnoliopsida</taxon>
        <taxon>eudicotyledons</taxon>
        <taxon>Gunneridae</taxon>
        <taxon>Pentapetalae</taxon>
        <taxon>asterids</taxon>
        <taxon>campanulids</taxon>
        <taxon>Asterales</taxon>
        <taxon>Asteraceae</taxon>
        <taxon>Asteroideae</taxon>
        <taxon>Heliantheae alliance</taxon>
        <taxon>Millerieae</taxon>
        <taxon>Smallanthus</taxon>
    </lineage>
</organism>
<reference evidence="1 2" key="2">
    <citation type="journal article" date="2022" name="Mol. Ecol. Resour.">
        <title>The genomes of chicory, endive, great burdock and yacon provide insights into Asteraceae paleo-polyploidization history and plant inulin production.</title>
        <authorList>
            <person name="Fan W."/>
            <person name="Wang S."/>
            <person name="Wang H."/>
            <person name="Wang A."/>
            <person name="Jiang F."/>
            <person name="Liu H."/>
            <person name="Zhao H."/>
            <person name="Xu D."/>
            <person name="Zhang Y."/>
        </authorList>
    </citation>
    <scope>NUCLEOTIDE SEQUENCE [LARGE SCALE GENOMIC DNA]</scope>
    <source>
        <strain evidence="2">cv. Yunnan</strain>
        <tissue evidence="1">Leaves</tissue>
    </source>
</reference>
<accession>A0ACB9IK76</accession>
<dbReference type="EMBL" id="CM042025">
    <property type="protein sequence ID" value="KAI3808191.1"/>
    <property type="molecule type" value="Genomic_DNA"/>
</dbReference>
<comment type="caution">
    <text evidence="1">The sequence shown here is derived from an EMBL/GenBank/DDBJ whole genome shotgun (WGS) entry which is preliminary data.</text>
</comment>
<evidence type="ECO:0000313" key="1">
    <source>
        <dbReference type="EMBL" id="KAI3808191.1"/>
    </source>
</evidence>
<sequence>MATSSSTEHSRGNRPPVLVSTRDFDDWTKKMKLFFQFHDYTLLSSITDGPHKPVTTTADVQRPKLVSEYDEKDLALIARDNKAYGTISMALPMDIFNIFAEYTTAKDLWDALCTRYEGSEDVRESKRDLIKKQYAMFSSVRGESISDLINRFSSIVSRLKVMGVEYPTLDLNKKLLDSLPEEWNMYRIMIKKTENLSALSQQEVYSILESYEIEIKKGAVTPSNQSGNTALIAGSSSSGSPYFQTDVPPSAAAINSTISSAPQKTITMIPDEYVPIITAFMSCYDALISGNLTPVSFQPDDLDQINPDDLEKMDIDWCMAICYNCDQLGHFAKNCKEPSSKDQQEKKISSGKQAANPPKTNTSSSSIALVCQADGHYHWGDQAEEAADKALMADVEDMGKCVMIEPAEDLTVVPAEVISKLCNSMSCLNEIQKYRFINQALIDERNHIKVMYDSVAKNEKLYLKKIHDISGENHSLIVQLNTQTINNTILTERVQKAEKAKLQVDHMDMDQKILFGIIDKQFNRKGTEGLGYNSHPPPYSKSGRFADMPTPHVSTPFVCTLSPDDYITSSDSDSFASCAESNCVKSEDDCDKSANDRTILKELESDECNNMSMSKPNISEHVKNLYFDSMPAEHTGLGCDVSKFQNALPFVPKSLNVMPCVTKFKSAGIIVNDVPRETMSNMEFFRLKEAHRLQDKVIDERTVSCSDSSTSQSSSTCDDYYQAKISSKNVCFSCGASNHVSKSCKLTTANFNEESPSQSSLNSYVLPNSSHSRKSRRKRIKNAKNYLKRTWKIKNNVLFDDRASSKDGCTSDSNEMSYPDTKIS</sequence>
<protein>
    <submittedName>
        <fullName evidence="1">Uncharacterized protein</fullName>
    </submittedName>
</protein>
<name>A0ACB9IK76_9ASTR</name>
<dbReference type="Proteomes" id="UP001056120">
    <property type="component" value="Linkage Group LG08"/>
</dbReference>